<dbReference type="CDD" id="cd00085">
    <property type="entry name" value="HNHc"/>
    <property type="match status" value="1"/>
</dbReference>
<proteinExistence type="predicted"/>
<dbReference type="Gene3D" id="1.10.30.50">
    <property type="match status" value="1"/>
</dbReference>
<dbReference type="Proteomes" id="UP000178615">
    <property type="component" value="Unassembled WGS sequence"/>
</dbReference>
<dbReference type="AlphaFoldDB" id="A0A1F4UKN2"/>
<dbReference type="InterPro" id="IPR003615">
    <property type="entry name" value="HNH_nuc"/>
</dbReference>
<sequence>MSLGDFNKVKERYRDQKWLIQQYVNYKKGIIEIGRICSCTGETIRYWLNKHKIPIRHSHSGDELKMMSYRNKLWIKKEYIDNQRSTVDIASELGSSPQTINYWLKKFSIPLRDSHSIEQLKRMWEKSSLYETKYHLTKEYLIREYLSGRKTINQISSEYGCSWDVVYKRLIKYGLPIRQTNISARGNGVKRTTTDFKRFQKMILKVYGYKCAICGYNKFVISHHIIGRATSHDDSLKNGIALCPNHHAEADNGTLTVNELKQFQINES</sequence>
<dbReference type="SMART" id="SM00507">
    <property type="entry name" value="HNHc"/>
    <property type="match status" value="1"/>
</dbReference>
<gene>
    <name evidence="2" type="ORF">A2V49_04825</name>
</gene>
<dbReference type="Pfam" id="PF13391">
    <property type="entry name" value="HNH_2"/>
    <property type="match status" value="1"/>
</dbReference>
<organism evidence="2 3">
    <name type="scientific">candidate division WWE3 bacterium RBG_19FT_COMBO_34_6</name>
    <dbReference type="NCBI Taxonomy" id="1802612"/>
    <lineage>
        <taxon>Bacteria</taxon>
        <taxon>Katanobacteria</taxon>
    </lineage>
</organism>
<reference evidence="2 3" key="1">
    <citation type="journal article" date="2016" name="Nat. Commun.">
        <title>Thousands of microbial genomes shed light on interconnected biogeochemical processes in an aquifer system.</title>
        <authorList>
            <person name="Anantharaman K."/>
            <person name="Brown C.T."/>
            <person name="Hug L.A."/>
            <person name="Sharon I."/>
            <person name="Castelle C.J."/>
            <person name="Probst A.J."/>
            <person name="Thomas B.C."/>
            <person name="Singh A."/>
            <person name="Wilkins M.J."/>
            <person name="Karaoz U."/>
            <person name="Brodie E.L."/>
            <person name="Williams K.H."/>
            <person name="Hubbard S.S."/>
            <person name="Banfield J.F."/>
        </authorList>
    </citation>
    <scope>NUCLEOTIDE SEQUENCE [LARGE SCALE GENOMIC DNA]</scope>
</reference>
<dbReference type="EMBL" id="MEUV01000030">
    <property type="protein sequence ID" value="OGC45521.1"/>
    <property type="molecule type" value="Genomic_DNA"/>
</dbReference>
<evidence type="ECO:0000313" key="2">
    <source>
        <dbReference type="EMBL" id="OGC45521.1"/>
    </source>
</evidence>
<feature type="domain" description="HNH nuclease" evidence="1">
    <location>
        <begin position="198"/>
        <end position="248"/>
    </location>
</feature>
<accession>A0A1F4UKN2</accession>
<comment type="caution">
    <text evidence="2">The sequence shown here is derived from an EMBL/GenBank/DDBJ whole genome shotgun (WGS) entry which is preliminary data.</text>
</comment>
<evidence type="ECO:0000259" key="1">
    <source>
        <dbReference type="SMART" id="SM00507"/>
    </source>
</evidence>
<protein>
    <recommendedName>
        <fullName evidence="1">HNH nuclease domain-containing protein</fullName>
    </recommendedName>
</protein>
<evidence type="ECO:0000313" key="3">
    <source>
        <dbReference type="Proteomes" id="UP000178615"/>
    </source>
</evidence>
<name>A0A1F4UKN2_UNCKA</name>